<dbReference type="EMBL" id="DTGZ01000042">
    <property type="protein sequence ID" value="HGV97120.1"/>
    <property type="molecule type" value="Genomic_DNA"/>
</dbReference>
<dbReference type="AlphaFoldDB" id="A0A7C4XLH9"/>
<gene>
    <name evidence="1" type="ORF">ENV60_02355</name>
</gene>
<reference evidence="1" key="1">
    <citation type="journal article" date="2020" name="mSystems">
        <title>Genome- and Community-Level Interaction Insights into Carbon Utilization and Element Cycling Functions of Hydrothermarchaeota in Hydrothermal Sediment.</title>
        <authorList>
            <person name="Zhou Z."/>
            <person name="Liu Y."/>
            <person name="Xu W."/>
            <person name="Pan J."/>
            <person name="Luo Z.H."/>
            <person name="Li M."/>
        </authorList>
    </citation>
    <scope>NUCLEOTIDE SEQUENCE [LARGE SCALE GENOMIC DNA]</scope>
    <source>
        <strain evidence="1">SpSt-774</strain>
    </source>
</reference>
<evidence type="ECO:0000313" key="1">
    <source>
        <dbReference type="EMBL" id="HGV97120.1"/>
    </source>
</evidence>
<accession>A0A7C4XLH9</accession>
<sequence length="332" mass="39372">MWNEIYDRNKMNILFFLIATFDYSLKSRIGFFYDDNIYAYSKKYLNEFSHQIHPERFPFETYDDLYTNYDLQVLIRNKFLGQWTTTWNFDFTGYNYLVNQQKDFFLIGAGIRQVLARMAIKLEFLFIPNYLIRYYKDPKDSKYIGCAFSEKLFSLKSGVKISRAIETNFKIAYEIDDYIENFDVYDSKAIRFGPDIKFSLSRAIELGIDYEFKSSKAKGPTPDISYLQHKIGINTGLKTGIPEFAELILDYQMKYRIFTTEVSPILDTPHSGREDLTQQFKSIYKFPIFTSLYLSLNYTLEFRNSSSEVYPNIGDYKNYNKWMVGVGLEFQY</sequence>
<protein>
    <submittedName>
        <fullName evidence="1">Uncharacterized protein</fullName>
    </submittedName>
</protein>
<proteinExistence type="predicted"/>
<organism evidence="1">
    <name type="scientific">candidate division WOR-3 bacterium</name>
    <dbReference type="NCBI Taxonomy" id="2052148"/>
    <lineage>
        <taxon>Bacteria</taxon>
        <taxon>Bacteria division WOR-3</taxon>
    </lineage>
</organism>
<name>A0A7C4XLH9_UNCW3</name>
<comment type="caution">
    <text evidence="1">The sequence shown here is derived from an EMBL/GenBank/DDBJ whole genome shotgun (WGS) entry which is preliminary data.</text>
</comment>